<dbReference type="RefSeq" id="WP_109680074.1">
    <property type="nucleotide sequence ID" value="NZ_CP086615.1"/>
</dbReference>
<dbReference type="Pfam" id="PF01593">
    <property type="entry name" value="Amino_oxidase"/>
    <property type="match status" value="1"/>
</dbReference>
<dbReference type="GO" id="GO:0016491">
    <property type="term" value="F:oxidoreductase activity"/>
    <property type="evidence" value="ECO:0007669"/>
    <property type="project" value="InterPro"/>
</dbReference>
<dbReference type="Gene3D" id="1.10.405.20">
    <property type="match status" value="1"/>
</dbReference>
<dbReference type="Gene3D" id="3.50.50.60">
    <property type="entry name" value="FAD/NAD(P)-binding domain"/>
    <property type="match status" value="1"/>
</dbReference>
<gene>
    <name evidence="2" type="ORF">DEM34_17260</name>
</gene>
<comment type="caution">
    <text evidence="2">The sequence shown here is derived from an EMBL/GenBank/DDBJ whole genome shotgun (WGS) entry which is preliminary data.</text>
</comment>
<keyword evidence="3" id="KW-1185">Reference proteome</keyword>
<feature type="domain" description="Amine oxidase" evidence="1">
    <location>
        <begin position="18"/>
        <end position="325"/>
    </location>
</feature>
<dbReference type="Proteomes" id="UP000245474">
    <property type="component" value="Unassembled WGS sequence"/>
</dbReference>
<dbReference type="AlphaFoldDB" id="A0A2U2MWS5"/>
<sequence length="445" mass="49215">MQRRRIAVVGGGVAGTGAAWLLARQHDVTLFEGRGRLGGHTNTVICHLPEGEVPVDTGFIVYNEPNYPQLTALFSHLGVATQESDMSFAFAATDLDLEYSGSGLAGLFAQRRNLLRPRFWRMVRDILRFNGEAGRRLTVGLPEDLALGELLDELGLGAAFRRYYLLPMSAAIWSCPQDVMLRFPAQSFLRFFHNHGLIRLRDRPQWRTVSGGGREYLTRLQAGIQTVVTGTPVRQVVRADGGDGVRLYGDAGELGRFDEVVIGAHADEALAMLEQPSFWERTVLGAFGYQHNDAWLHTDRRLMPRRRSVWSSWNHLTRQAADGTRPVSVTYWMNRLQNLPTATDVLVTLNPLDPPAADTVIRREGYAHPVFDREAMRAQRLLPVIQGRDRIWYCGSYHGYGFHEDAFASAVQVAEQLGAPAPWHGVAAPAPAAAATPTVGAPAVS</sequence>
<accession>A0A2U2MWS5</accession>
<reference evidence="2 3" key="1">
    <citation type="submission" date="2018-05" db="EMBL/GenBank/DDBJ databases">
        <title>Spiribacter halobius sp. nov., a moderately halophilic bacterium isolated from marine solar saltern.</title>
        <authorList>
            <person name="Zheng W.-S."/>
            <person name="Lu D.-C."/>
            <person name="Du Z.-J."/>
        </authorList>
    </citation>
    <scope>NUCLEOTIDE SEQUENCE [LARGE SCALE GENOMIC DNA]</scope>
    <source>
        <strain evidence="2 3">E85</strain>
    </source>
</reference>
<evidence type="ECO:0000313" key="3">
    <source>
        <dbReference type="Proteomes" id="UP000245474"/>
    </source>
</evidence>
<dbReference type="InterPro" id="IPR050464">
    <property type="entry name" value="Zeta_carotene_desat/Oxidored"/>
</dbReference>
<dbReference type="Gene3D" id="3.30.70.1990">
    <property type="match status" value="1"/>
</dbReference>
<evidence type="ECO:0000259" key="1">
    <source>
        <dbReference type="Pfam" id="PF01593"/>
    </source>
</evidence>
<dbReference type="OrthoDB" id="20837at2"/>
<dbReference type="EMBL" id="QFFI01000041">
    <property type="protein sequence ID" value="PWG61272.1"/>
    <property type="molecule type" value="Genomic_DNA"/>
</dbReference>
<evidence type="ECO:0000313" key="2">
    <source>
        <dbReference type="EMBL" id="PWG61272.1"/>
    </source>
</evidence>
<dbReference type="PANTHER" id="PTHR42923:SF17">
    <property type="entry name" value="AMINE OXIDASE DOMAIN-CONTAINING PROTEIN"/>
    <property type="match status" value="1"/>
</dbReference>
<dbReference type="InterPro" id="IPR002937">
    <property type="entry name" value="Amino_oxidase"/>
</dbReference>
<protein>
    <submittedName>
        <fullName evidence="2">NAD/FAD-binding protein</fullName>
    </submittedName>
</protein>
<dbReference type="InterPro" id="IPR036188">
    <property type="entry name" value="FAD/NAD-bd_sf"/>
</dbReference>
<name>A0A2U2MWS5_9GAMM</name>
<proteinExistence type="predicted"/>
<dbReference type="SUPFAM" id="SSF51905">
    <property type="entry name" value="FAD/NAD(P)-binding domain"/>
    <property type="match status" value="1"/>
</dbReference>
<organism evidence="2 3">
    <name type="scientific">Sediminicurvatus halobius</name>
    <dbReference type="NCBI Taxonomy" id="2182432"/>
    <lineage>
        <taxon>Bacteria</taxon>
        <taxon>Pseudomonadati</taxon>
        <taxon>Pseudomonadota</taxon>
        <taxon>Gammaproteobacteria</taxon>
        <taxon>Chromatiales</taxon>
        <taxon>Ectothiorhodospiraceae</taxon>
        <taxon>Sediminicurvatus</taxon>
    </lineage>
</organism>
<dbReference type="PANTHER" id="PTHR42923">
    <property type="entry name" value="PROTOPORPHYRINOGEN OXIDASE"/>
    <property type="match status" value="1"/>
</dbReference>